<dbReference type="PROSITE" id="PS50178">
    <property type="entry name" value="ZF_FYVE"/>
    <property type="match status" value="1"/>
</dbReference>
<evidence type="ECO:0000256" key="5">
    <source>
        <dbReference type="SAM" id="MobiDB-lite"/>
    </source>
</evidence>
<feature type="compositionally biased region" description="Polar residues" evidence="5">
    <location>
        <begin position="226"/>
        <end position="237"/>
    </location>
</feature>
<feature type="region of interest" description="Disordered" evidence="5">
    <location>
        <begin position="1282"/>
        <end position="1317"/>
    </location>
</feature>
<evidence type="ECO:0000313" key="9">
    <source>
        <dbReference type="Proteomes" id="UP000332933"/>
    </source>
</evidence>
<feature type="compositionally biased region" description="Basic and acidic residues" evidence="5">
    <location>
        <begin position="845"/>
        <end position="859"/>
    </location>
</feature>
<organism evidence="8 9">
    <name type="scientific">Aphanomyces stellatus</name>
    <dbReference type="NCBI Taxonomy" id="120398"/>
    <lineage>
        <taxon>Eukaryota</taxon>
        <taxon>Sar</taxon>
        <taxon>Stramenopiles</taxon>
        <taxon>Oomycota</taxon>
        <taxon>Saprolegniomycetes</taxon>
        <taxon>Saprolegniales</taxon>
        <taxon>Verrucalvaceae</taxon>
        <taxon>Aphanomyces</taxon>
    </lineage>
</organism>
<feature type="compositionally biased region" description="Polar residues" evidence="5">
    <location>
        <begin position="1189"/>
        <end position="1199"/>
    </location>
</feature>
<evidence type="ECO:0000313" key="7">
    <source>
        <dbReference type="EMBL" id="KAF0684608.1"/>
    </source>
</evidence>
<feature type="compositionally biased region" description="Pro residues" evidence="5">
    <location>
        <begin position="46"/>
        <end position="55"/>
    </location>
</feature>
<feature type="region of interest" description="Disordered" evidence="5">
    <location>
        <begin position="1"/>
        <end position="64"/>
    </location>
</feature>
<keyword evidence="3" id="KW-0862">Zinc</keyword>
<dbReference type="SMART" id="SM00064">
    <property type="entry name" value="FYVE"/>
    <property type="match status" value="1"/>
</dbReference>
<dbReference type="InterPro" id="IPR000306">
    <property type="entry name" value="Znf_FYVE"/>
</dbReference>
<protein>
    <submittedName>
        <fullName evidence="8">Aste57867_23412 protein</fullName>
    </submittedName>
</protein>
<evidence type="ECO:0000256" key="2">
    <source>
        <dbReference type="ARBA" id="ARBA00022771"/>
    </source>
</evidence>
<reference evidence="7" key="2">
    <citation type="submission" date="2019-06" db="EMBL/GenBank/DDBJ databases">
        <title>Genomics analysis of Aphanomyces spp. identifies a new class of oomycete effector associated with host adaptation.</title>
        <authorList>
            <person name="Gaulin E."/>
        </authorList>
    </citation>
    <scope>NUCLEOTIDE SEQUENCE</scope>
    <source>
        <strain evidence="7">CBS 578.67</strain>
    </source>
</reference>
<feature type="region of interest" description="Disordered" evidence="5">
    <location>
        <begin position="1593"/>
        <end position="1694"/>
    </location>
</feature>
<dbReference type="Gene3D" id="3.30.40.10">
    <property type="entry name" value="Zinc/RING finger domain, C3HC4 (zinc finger)"/>
    <property type="match status" value="1"/>
</dbReference>
<feature type="region of interest" description="Disordered" evidence="5">
    <location>
        <begin position="1158"/>
        <end position="1267"/>
    </location>
</feature>
<feature type="domain" description="FYVE-type" evidence="6">
    <location>
        <begin position="74"/>
        <end position="130"/>
    </location>
</feature>
<feature type="compositionally biased region" description="Basic and acidic residues" evidence="5">
    <location>
        <begin position="926"/>
        <end position="941"/>
    </location>
</feature>
<feature type="region of interest" description="Disordered" evidence="5">
    <location>
        <begin position="783"/>
        <end position="1070"/>
    </location>
</feature>
<gene>
    <name evidence="8" type="primary">Aste57867_23412</name>
    <name evidence="7" type="ORF">As57867_023341</name>
    <name evidence="8" type="ORF">ASTE57867_23412</name>
</gene>
<feature type="compositionally biased region" description="Polar residues" evidence="5">
    <location>
        <begin position="128"/>
        <end position="138"/>
    </location>
</feature>
<dbReference type="PANTHER" id="PTHR23164:SF30">
    <property type="entry name" value="EARLY ENDOSOME ANTIGEN 1"/>
    <property type="match status" value="1"/>
</dbReference>
<keyword evidence="2 4" id="KW-0863">Zinc-finger</keyword>
<feature type="compositionally biased region" description="Pro residues" evidence="5">
    <location>
        <begin position="204"/>
        <end position="213"/>
    </location>
</feature>
<feature type="compositionally biased region" description="Polar residues" evidence="5">
    <location>
        <begin position="728"/>
        <end position="746"/>
    </location>
</feature>
<dbReference type="InterPro" id="IPR017455">
    <property type="entry name" value="Znf_FYVE-rel"/>
</dbReference>
<sequence length="1694" mass="183735">MSSGDEFDDHYSRARRSKASKPGGKSSATATPPRPSKTNSASKMKTPPPPPPPPRPTKDRHDHATTDGVKWVDDAEAPTCHVCAVPFSLIKRRHHCRQCGNVICSNCSEFVPTPDSKPTRVCTACHVTQSGSTRSGMPSPQYVADDRVPTTPIRDDLPPPARTKSSRRPHKDNGAMSSSSTKPPPSAARFSDHIDNWFMDDDAPPPPPPPASPSPSRQAQATASSNPWASVGPSTSKSKQDKGPQRFADVVYDDSPLGVDLDESPKHWSGYKSTQATTSSSSAPSKYHTTNFGATKHVDQHLRQYDSSSIDMTDDFDMPRYGAKANDGNKAPKPHQYHGSAIGVTRAADPHVRVYDTHIDMSDSLEGSRLSDAFLNPQPCASSSQQQAQAQHTSQSHRSSSMSYVSSAEVAHHEPPPKPNESPVVALTDQPSGGGFAATLRRLFGGKDKPSKHTKELASTAAAPPVVPTPPAPVASSPAPPPPTTAVAATVTTVSTDEWRTAPPSGSFNNQTRSSLVGNDYDAPAGRRRLDPPPESDSWNDPPQTTLWTRGGGASDNMFANAQAIQVVRRDIDPTQTTMKRKDTFDDVFDGPRQVVTQQATSARPGDASSTVPTAMGMYQSIEQPMSRRDTFDEILSTEPPKSRLVVASSTSNPYGNYGSSVNAHVDRFATAPSSAARETPASGGGWGHVKKADTTDSIDFGVSVVSSKDYEYDPVTGTYVAPRQSLRHATTQPASSANFTTAPSPGVTTSSVVDMHSANVIVDKLTSLESELAELKALLRARRARSPRRPSSPPRQSSSSNIFDEDDDELPSDAPVARQQSTKPKKTSAATRRKDSFADLFEDEATKIDALFEVKDNTGDNESDDDGANRRRRRRGTKKGSIEPKAEGYVARKPKINLDDPFGSDSDDGNTPPLKPTTAVKSRRGKESDTIDRLFQDKANMDNLYGQNDGDSSRDSEDEDSRPKRAPRSVDKRISTRESTRELDEATVPRRRVNLDDPFASDPEDKNEDEEMPSLKRRGRAAVGRRASMETDAERPDAAPKASQAIKEDQKPRVKKEAKKSPTKNADEIDALFDVEDHDTKQLSPRQGNIKFENLFASGGDNDDDDITTAITSDKSNGATDVLLEDPLSRRSSGLKRVQSMISVQDVEPMAVARKATTINVPEDDGELPSLTIRASPRNAMKEAAPRQASTKMSTLSIGETGLFADDDDGDLLKTPSPKSKTLSYNAEPSHGLEVDVLAVADDDDDDELPSLKNRPSPPVAKKEPSCHTVVALESLEMPADDDELPSIKNKPSRRIAKKESSFHSIATEESPAMSLEDTVPAHAIHETKLAPIDDESELPSLRRSPRHIASSSLLFTADEPVDVPTHFVAVPVTAEGTTTLPQEDHISNDPIQPEPTTESSIFVSNDKTESSTFPVADDLFQTTDEVHRKIDVVFQTNDLDLFGVATDVPVEDQTSVPSAEVPSNLFAEMEVVEPIRPIVQRDETPPAVSSETNVSSLILEPPREHTSDPFVAVELAQSTEETAASNLDELYNTAGDEEDVAVAEPNDESGIEDDDDAAVSFERKPKKKAAKPATPVVPVIKRAAAAPIDLEGTISLGHAPTVVESVEGEETTKLEKVDGTEFDASWQSLHDEEKQRKQNALRKQRQLQKQKQKEHKETKDSKPKKESKDGGKPKGEKKAKKKKQETPADEEQ</sequence>
<evidence type="ECO:0000256" key="4">
    <source>
        <dbReference type="PROSITE-ProRule" id="PRU00091"/>
    </source>
</evidence>
<feature type="region of interest" description="Disordered" evidence="5">
    <location>
        <begin position="370"/>
        <end position="544"/>
    </location>
</feature>
<feature type="region of interest" description="Disordered" evidence="5">
    <location>
        <begin position="724"/>
        <end position="746"/>
    </location>
</feature>
<feature type="region of interest" description="Disordered" evidence="5">
    <location>
        <begin position="673"/>
        <end position="693"/>
    </location>
</feature>
<dbReference type="EMBL" id="CAADRA010007295">
    <property type="protein sequence ID" value="VFU00058.1"/>
    <property type="molecule type" value="Genomic_DNA"/>
</dbReference>
<dbReference type="EMBL" id="VJMH01007269">
    <property type="protein sequence ID" value="KAF0684608.1"/>
    <property type="molecule type" value="Genomic_DNA"/>
</dbReference>
<evidence type="ECO:0000256" key="3">
    <source>
        <dbReference type="ARBA" id="ARBA00022833"/>
    </source>
</evidence>
<feature type="compositionally biased region" description="Basic and acidic residues" evidence="5">
    <location>
        <begin position="1028"/>
        <end position="1039"/>
    </location>
</feature>
<feature type="compositionally biased region" description="Low complexity" evidence="5">
    <location>
        <begin position="271"/>
        <end position="285"/>
    </location>
</feature>
<feature type="compositionally biased region" description="Pro residues" evidence="5">
    <location>
        <begin position="465"/>
        <end position="484"/>
    </location>
</feature>
<accession>A0A485LMK2</accession>
<dbReference type="Pfam" id="PF01363">
    <property type="entry name" value="FYVE"/>
    <property type="match status" value="1"/>
</dbReference>
<dbReference type="SUPFAM" id="SSF57903">
    <property type="entry name" value="FYVE/PHD zinc finger"/>
    <property type="match status" value="1"/>
</dbReference>
<feature type="compositionally biased region" description="Low complexity" evidence="5">
    <location>
        <begin position="485"/>
        <end position="496"/>
    </location>
</feature>
<keyword evidence="1" id="KW-0479">Metal-binding</keyword>
<feature type="compositionally biased region" description="Basic and acidic residues" evidence="5">
    <location>
        <begin position="1612"/>
        <end position="1621"/>
    </location>
</feature>
<name>A0A485LMK2_9STRA</name>
<evidence type="ECO:0000259" key="6">
    <source>
        <dbReference type="PROSITE" id="PS50178"/>
    </source>
</evidence>
<dbReference type="InterPro" id="IPR013083">
    <property type="entry name" value="Znf_RING/FYVE/PHD"/>
</dbReference>
<feature type="region of interest" description="Disordered" evidence="5">
    <location>
        <begin position="128"/>
        <end position="285"/>
    </location>
</feature>
<feature type="compositionally biased region" description="Basic and acidic residues" evidence="5">
    <location>
        <begin position="144"/>
        <end position="157"/>
    </location>
</feature>
<dbReference type="OrthoDB" id="79940at2759"/>
<feature type="compositionally biased region" description="Basic residues" evidence="5">
    <location>
        <begin position="1054"/>
        <end position="1063"/>
    </location>
</feature>
<feature type="compositionally biased region" description="Basic and acidic residues" evidence="5">
    <location>
        <begin position="1656"/>
        <end position="1678"/>
    </location>
</feature>
<feature type="compositionally biased region" description="Polar residues" evidence="5">
    <location>
        <begin position="1218"/>
        <end position="1228"/>
    </location>
</feature>
<feature type="compositionally biased region" description="Basic residues" evidence="5">
    <location>
        <begin position="1639"/>
        <end position="1655"/>
    </location>
</feature>
<dbReference type="InterPro" id="IPR011011">
    <property type="entry name" value="Znf_FYVE_PHD"/>
</dbReference>
<evidence type="ECO:0000313" key="8">
    <source>
        <dbReference type="EMBL" id="VFU00058.1"/>
    </source>
</evidence>
<feature type="compositionally biased region" description="Low complexity" evidence="5">
    <location>
        <begin position="381"/>
        <end position="408"/>
    </location>
</feature>
<evidence type="ECO:0000256" key="1">
    <source>
        <dbReference type="ARBA" id="ARBA00022723"/>
    </source>
</evidence>
<feature type="compositionally biased region" description="Low complexity" evidence="5">
    <location>
        <begin position="214"/>
        <end position="225"/>
    </location>
</feature>
<feature type="compositionally biased region" description="Basic and acidic residues" evidence="5">
    <location>
        <begin position="445"/>
        <end position="456"/>
    </location>
</feature>
<proteinExistence type="predicted"/>
<dbReference type="GO" id="GO:0008270">
    <property type="term" value="F:zinc ion binding"/>
    <property type="evidence" value="ECO:0007669"/>
    <property type="project" value="UniProtKB-KW"/>
</dbReference>
<dbReference type="Proteomes" id="UP000332933">
    <property type="component" value="Unassembled WGS sequence"/>
</dbReference>
<keyword evidence="9" id="KW-1185">Reference proteome</keyword>
<reference evidence="8 9" key="1">
    <citation type="submission" date="2019-03" db="EMBL/GenBank/DDBJ databases">
        <authorList>
            <person name="Gaulin E."/>
            <person name="Dumas B."/>
        </authorList>
    </citation>
    <scope>NUCLEOTIDE SEQUENCE [LARGE SCALE GENOMIC DNA]</scope>
    <source>
        <strain evidence="8">CBS 568.67</strain>
    </source>
</reference>
<dbReference type="PANTHER" id="PTHR23164">
    <property type="entry name" value="EARLY ENDOSOME ANTIGEN 1"/>
    <property type="match status" value="1"/>
</dbReference>
<feature type="compositionally biased region" description="Basic and acidic residues" evidence="5">
    <location>
        <begin position="969"/>
        <end position="989"/>
    </location>
</feature>
<feature type="compositionally biased region" description="Polar residues" evidence="5">
    <location>
        <begin position="504"/>
        <end position="517"/>
    </location>
</feature>